<feature type="compositionally biased region" description="Acidic residues" evidence="9">
    <location>
        <begin position="165"/>
        <end position="175"/>
    </location>
</feature>
<organism evidence="11 12">
    <name type="scientific">Monoraphidium neglectum</name>
    <dbReference type="NCBI Taxonomy" id="145388"/>
    <lineage>
        <taxon>Eukaryota</taxon>
        <taxon>Viridiplantae</taxon>
        <taxon>Chlorophyta</taxon>
        <taxon>core chlorophytes</taxon>
        <taxon>Chlorophyceae</taxon>
        <taxon>CS clade</taxon>
        <taxon>Sphaeropleales</taxon>
        <taxon>Selenastraceae</taxon>
        <taxon>Monoraphidium</taxon>
    </lineage>
</organism>
<feature type="compositionally biased region" description="Basic and acidic residues" evidence="9">
    <location>
        <begin position="239"/>
        <end position="248"/>
    </location>
</feature>
<evidence type="ECO:0000256" key="4">
    <source>
        <dbReference type="ARBA" id="ARBA00022801"/>
    </source>
</evidence>
<accession>A0A0D2LMA7</accession>
<keyword evidence="3 8" id="KW-0227">DNA damage</keyword>
<dbReference type="PROSITE" id="PS50164">
    <property type="entry name" value="GIY_YIG"/>
    <property type="match status" value="1"/>
</dbReference>
<dbReference type="Pfam" id="PF01541">
    <property type="entry name" value="GIY-YIG"/>
    <property type="match status" value="1"/>
</dbReference>
<dbReference type="PANTHER" id="PTHR20208:SF10">
    <property type="entry name" value="STRUCTURE-SPECIFIC ENDONUCLEASE SUBUNIT SLX1"/>
    <property type="match status" value="1"/>
</dbReference>
<dbReference type="InterPro" id="IPR050381">
    <property type="entry name" value="SLX1_endonuclease"/>
</dbReference>
<dbReference type="EC" id="3.1.-.-" evidence="8"/>
<evidence type="ECO:0000313" key="11">
    <source>
        <dbReference type="EMBL" id="KIZ07474.1"/>
    </source>
</evidence>
<evidence type="ECO:0000256" key="9">
    <source>
        <dbReference type="SAM" id="MobiDB-lite"/>
    </source>
</evidence>
<feature type="region of interest" description="Disordered" evidence="9">
    <location>
        <begin position="471"/>
        <end position="501"/>
    </location>
</feature>
<keyword evidence="7 8" id="KW-0539">Nucleus</keyword>
<comment type="cofactor">
    <cofactor evidence="8">
        <name>a divalent metal cation</name>
        <dbReference type="ChEBI" id="CHEBI:60240"/>
    </cofactor>
</comment>
<dbReference type="InterPro" id="IPR000305">
    <property type="entry name" value="GIY-YIG_endonuc"/>
</dbReference>
<dbReference type="PANTHER" id="PTHR20208">
    <property type="entry name" value="STRUCTURE-SPECIFIC ENDONUCLEASE SUBUNIT SLX1"/>
    <property type="match status" value="1"/>
</dbReference>
<keyword evidence="5 8" id="KW-0233">DNA recombination</keyword>
<dbReference type="InterPro" id="IPR027520">
    <property type="entry name" value="Slx1"/>
</dbReference>
<dbReference type="GO" id="GO:0033557">
    <property type="term" value="C:Slx1-Slx4 complex"/>
    <property type="evidence" value="ECO:0007669"/>
    <property type="project" value="UniProtKB-UniRule"/>
</dbReference>
<evidence type="ECO:0000256" key="2">
    <source>
        <dbReference type="ARBA" id="ARBA00022759"/>
    </source>
</evidence>
<dbReference type="KEGG" id="mng:MNEG_0484"/>
<feature type="domain" description="GIY-YIG" evidence="10">
    <location>
        <begin position="4"/>
        <end position="86"/>
    </location>
</feature>
<feature type="region of interest" description="Disordered" evidence="9">
    <location>
        <begin position="413"/>
        <end position="445"/>
    </location>
</feature>
<dbReference type="GO" id="GO:0017108">
    <property type="term" value="F:5'-flap endonuclease activity"/>
    <property type="evidence" value="ECO:0007669"/>
    <property type="project" value="InterPro"/>
</dbReference>
<dbReference type="OrthoDB" id="24645at2759"/>
<comment type="similarity">
    <text evidence="8">Belongs to the SLX1 family.</text>
</comment>
<evidence type="ECO:0000313" key="12">
    <source>
        <dbReference type="Proteomes" id="UP000054498"/>
    </source>
</evidence>
<dbReference type="AlphaFoldDB" id="A0A0D2LMA7"/>
<feature type="compositionally biased region" description="Low complexity" evidence="9">
    <location>
        <begin position="194"/>
        <end position="204"/>
    </location>
</feature>
<proteinExistence type="inferred from homology"/>
<keyword evidence="4 8" id="KW-0378">Hydrolase</keyword>
<evidence type="ECO:0000256" key="1">
    <source>
        <dbReference type="ARBA" id="ARBA00022722"/>
    </source>
</evidence>
<evidence type="ECO:0000256" key="8">
    <source>
        <dbReference type="HAMAP-Rule" id="MF_03100"/>
    </source>
</evidence>
<comment type="function">
    <text evidence="8">Catalytic subunit of a heterodimeric structure-specific endonuclease that resolves DNA secondary structures generated during DNA repair and recombination. Has endonuclease activity towards branched DNA substrates, introducing single-strand cuts in duplex DNA close to junctions with ss-DNA.</text>
</comment>
<comment type="subunit">
    <text evidence="8">Forms a heterodimer with a member of the SLX4 family.</text>
</comment>
<feature type="compositionally biased region" description="Low complexity" evidence="9">
    <location>
        <begin position="381"/>
        <end position="394"/>
    </location>
</feature>
<dbReference type="GO" id="GO:0000724">
    <property type="term" value="P:double-strand break repair via homologous recombination"/>
    <property type="evidence" value="ECO:0007669"/>
    <property type="project" value="TreeGrafter"/>
</dbReference>
<keyword evidence="1 8" id="KW-0540">Nuclease</keyword>
<feature type="compositionally biased region" description="Basic residues" evidence="9">
    <location>
        <begin position="349"/>
        <end position="363"/>
    </location>
</feature>
<gene>
    <name evidence="11" type="ORF">MNEG_0484</name>
</gene>
<dbReference type="GO" id="GO:0008821">
    <property type="term" value="F:crossover junction DNA endonuclease activity"/>
    <property type="evidence" value="ECO:0007669"/>
    <property type="project" value="TreeGrafter"/>
</dbReference>
<dbReference type="GeneID" id="25726602"/>
<comment type="caution">
    <text evidence="8">Lacks conserved residue(s) required for the propagation of feature annotation.</text>
</comment>
<dbReference type="HAMAP" id="MF_03100">
    <property type="entry name" value="Endonuc_su_Slx1"/>
    <property type="match status" value="1"/>
</dbReference>
<comment type="subcellular location">
    <subcellularLocation>
        <location evidence="8">Nucleus</location>
    </subcellularLocation>
</comment>
<protein>
    <recommendedName>
        <fullName evidence="8">Structure-specific endonuclease subunit SLX1 homolog</fullName>
        <ecNumber evidence="8">3.1.-.-</ecNumber>
    </recommendedName>
</protein>
<keyword evidence="12" id="KW-1185">Reference proteome</keyword>
<dbReference type="Proteomes" id="UP000054498">
    <property type="component" value="Unassembled WGS sequence"/>
</dbReference>
<sequence>MASRFYGCYLLVSLNPEARIRNYIGFTVNPPRRLRQHNGEITSGAWRTKRGRPWEMALVVYGFPTQVAALQFEWAWQHPDKSKVARTVVAGLKKHQKYGTAGKMRLLAGMLQLPPWRYFPLRLHIMSEEHAKTFTGCCRGPLLFPLVVAPLDEVPSSVGTGEGPADGEAETDGEEPAARQRTPKKRSKEEQEVEVQLQQQPAGAALGGSGPGGLEVAPQQPQKQRARKKAQAATSGGDAARDAGDAAKQRAPRAQRRLPTAPFLNSCGAGAVDAVATATEKRGVSGSELSVVLQQLSAELAERHPELQLPVGRPEVLLPLLQKLLASGASGLLGSACGVGDAAPAIKAARGRRPRAPRGKPAAKRTGGTRAAGRFQPEVCSSSGGASSSGDGWESPAPLAQCIVAGHAAAPAVPNAPSGGTSPMWIGSEPRPGRGSSSPSLEGLSPAPLMARLRLGRAVAALEPRVAPASWQPIEQERRELEGRDSEPEPPQQQEQQLQEVGSGFRVVSLLRGEDAAAGLRRRQRLNGSTPAAMRCTQQHGSAVNVCGMVEITSD</sequence>
<evidence type="ECO:0000256" key="5">
    <source>
        <dbReference type="ARBA" id="ARBA00023172"/>
    </source>
</evidence>
<evidence type="ECO:0000256" key="3">
    <source>
        <dbReference type="ARBA" id="ARBA00022763"/>
    </source>
</evidence>
<evidence type="ECO:0000256" key="6">
    <source>
        <dbReference type="ARBA" id="ARBA00023204"/>
    </source>
</evidence>
<reference evidence="11 12" key="1">
    <citation type="journal article" date="2013" name="BMC Genomics">
        <title>Reconstruction of the lipid metabolism for the microalga Monoraphidium neglectum from its genome sequence reveals characteristics suitable for biofuel production.</title>
        <authorList>
            <person name="Bogen C."/>
            <person name="Al-Dilaimi A."/>
            <person name="Albersmeier A."/>
            <person name="Wichmann J."/>
            <person name="Grundmann M."/>
            <person name="Rupp O."/>
            <person name="Lauersen K.J."/>
            <person name="Blifernez-Klassen O."/>
            <person name="Kalinowski J."/>
            <person name="Goesmann A."/>
            <person name="Mussgnug J.H."/>
            <person name="Kruse O."/>
        </authorList>
    </citation>
    <scope>NUCLEOTIDE SEQUENCE [LARGE SCALE GENOMIC DNA]</scope>
    <source>
        <strain evidence="11 12">SAG 48.87</strain>
    </source>
</reference>
<dbReference type="InterPro" id="IPR035901">
    <property type="entry name" value="GIY-YIG_endonuc_sf"/>
</dbReference>
<feature type="region of interest" description="Disordered" evidence="9">
    <location>
        <begin position="155"/>
        <end position="262"/>
    </location>
</feature>
<evidence type="ECO:0000259" key="10">
    <source>
        <dbReference type="PROSITE" id="PS50164"/>
    </source>
</evidence>
<name>A0A0D2LMA7_9CHLO</name>
<evidence type="ECO:0000256" key="7">
    <source>
        <dbReference type="ARBA" id="ARBA00023242"/>
    </source>
</evidence>
<dbReference type="CDD" id="cd10455">
    <property type="entry name" value="GIY-YIG_SLX1"/>
    <property type="match status" value="1"/>
</dbReference>
<dbReference type="EMBL" id="KK100258">
    <property type="protein sequence ID" value="KIZ07474.1"/>
    <property type="molecule type" value="Genomic_DNA"/>
</dbReference>
<dbReference type="Gene3D" id="3.40.1440.10">
    <property type="entry name" value="GIY-YIG endonuclease"/>
    <property type="match status" value="1"/>
</dbReference>
<dbReference type="STRING" id="145388.A0A0D2LMA7"/>
<dbReference type="RefSeq" id="XP_013906493.1">
    <property type="nucleotide sequence ID" value="XM_014051039.1"/>
</dbReference>
<feature type="region of interest" description="Disordered" evidence="9">
    <location>
        <begin position="347"/>
        <end position="394"/>
    </location>
</feature>
<keyword evidence="6 8" id="KW-0234">DNA repair</keyword>
<keyword evidence="2 8" id="KW-0255">Endonuclease</keyword>
<feature type="compositionally biased region" description="Basic and acidic residues" evidence="9">
    <location>
        <begin position="475"/>
        <end position="487"/>
    </location>
</feature>
<feature type="compositionally biased region" description="Low complexity" evidence="9">
    <location>
        <begin position="427"/>
        <end position="445"/>
    </location>
</feature>
<feature type="compositionally biased region" description="Low complexity" evidence="9">
    <location>
        <begin position="364"/>
        <end position="374"/>
    </location>
</feature>